<accession>A0ABV2WPY9</accession>
<comment type="similarity">
    <text evidence="1">Belongs to the bacterial solute-binding protein 1 family.</text>
</comment>
<dbReference type="RefSeq" id="WP_356953942.1">
    <property type="nucleotide sequence ID" value="NZ_JBEYBD010000001.1"/>
</dbReference>
<keyword evidence="4" id="KW-1185">Reference proteome</keyword>
<sequence length="427" mass="45578">MRTRRAVLRTAALAPLLVACSPDVLLGDRAVVRIAVAWSGLELTAFRSVLDTTALPAPVEVVPLGDEIGTALTARGRSAPDIVMLPQAGQVRDLVTAGRLREVPAELWSGPDGPRYGEQWRQLCHYEGRVYGVPFKASGKSLIWYDRDGFAASGLGDPAGWSVDDWLAGVRETAGASRRLLALGAADGWVLTDLFENLLLAESPQVYRDLGSGLRTWDAAAVYKTFTRLGGLWGIRDGLPGGVGTALTEQFADAVRDVFEHRRALAVAAPDFAEPVVRDALRRSGRSEEAATVLPFPGVRPGGENPRIVGGDVMVLTRSADPRADAVVAALAAEQAPVPWIEQVGGFLGPNLHTRARYSRWSAPTATALADWPDFDLSDRIGAVGGRDGLWRVLTEFLITVGDTGGDVAAAAATAVTTLGRFERGWR</sequence>
<evidence type="ECO:0000313" key="3">
    <source>
        <dbReference type="EMBL" id="MEU1952941.1"/>
    </source>
</evidence>
<organism evidence="3 4">
    <name type="scientific">Nocardia rhamnosiphila</name>
    <dbReference type="NCBI Taxonomy" id="426716"/>
    <lineage>
        <taxon>Bacteria</taxon>
        <taxon>Bacillati</taxon>
        <taxon>Actinomycetota</taxon>
        <taxon>Actinomycetes</taxon>
        <taxon>Mycobacteriales</taxon>
        <taxon>Nocardiaceae</taxon>
        <taxon>Nocardia</taxon>
    </lineage>
</organism>
<dbReference type="EMBL" id="JBEYBF010000008">
    <property type="protein sequence ID" value="MEU1952941.1"/>
    <property type="molecule type" value="Genomic_DNA"/>
</dbReference>
<proteinExistence type="inferred from homology"/>
<dbReference type="PROSITE" id="PS51257">
    <property type="entry name" value="PROKAR_LIPOPROTEIN"/>
    <property type="match status" value="1"/>
</dbReference>
<dbReference type="Gene3D" id="3.40.190.10">
    <property type="entry name" value="Periplasmic binding protein-like II"/>
    <property type="match status" value="2"/>
</dbReference>
<dbReference type="InterPro" id="IPR050490">
    <property type="entry name" value="Bact_solute-bd_prot1"/>
</dbReference>
<gene>
    <name evidence="3" type="ORF">ABZ510_13845</name>
</gene>
<protein>
    <submittedName>
        <fullName evidence="3">ABC transporter substrate-binding protein</fullName>
    </submittedName>
</protein>
<reference evidence="3 4" key="1">
    <citation type="submission" date="2024-06" db="EMBL/GenBank/DDBJ databases">
        <title>The Natural Products Discovery Center: Release of the First 8490 Sequenced Strains for Exploring Actinobacteria Biosynthetic Diversity.</title>
        <authorList>
            <person name="Kalkreuter E."/>
            <person name="Kautsar S.A."/>
            <person name="Yang D."/>
            <person name="Bader C.D."/>
            <person name="Teijaro C.N."/>
            <person name="Fluegel L."/>
            <person name="Davis C.M."/>
            <person name="Simpson J.R."/>
            <person name="Lauterbach L."/>
            <person name="Steele A.D."/>
            <person name="Gui C."/>
            <person name="Meng S."/>
            <person name="Li G."/>
            <person name="Viehrig K."/>
            <person name="Ye F."/>
            <person name="Su P."/>
            <person name="Kiefer A.F."/>
            <person name="Nichols A."/>
            <person name="Cepeda A.J."/>
            <person name="Yan W."/>
            <person name="Fan B."/>
            <person name="Jiang Y."/>
            <person name="Adhikari A."/>
            <person name="Zheng C.-J."/>
            <person name="Schuster L."/>
            <person name="Cowan T.M."/>
            <person name="Smanski M.J."/>
            <person name="Chevrette M.G."/>
            <person name="De Carvalho L.P.S."/>
            <person name="Shen B."/>
        </authorList>
    </citation>
    <scope>NUCLEOTIDE SEQUENCE [LARGE SCALE GENOMIC DNA]</scope>
    <source>
        <strain evidence="3 4">NPDC019708</strain>
    </source>
</reference>
<dbReference type="Proteomes" id="UP001550628">
    <property type="component" value="Unassembled WGS sequence"/>
</dbReference>
<comment type="caution">
    <text evidence="3">The sequence shown here is derived from an EMBL/GenBank/DDBJ whole genome shotgun (WGS) entry which is preliminary data.</text>
</comment>
<evidence type="ECO:0000256" key="1">
    <source>
        <dbReference type="ARBA" id="ARBA00008520"/>
    </source>
</evidence>
<keyword evidence="2" id="KW-0813">Transport</keyword>
<dbReference type="PANTHER" id="PTHR43649:SF29">
    <property type="entry name" value="OSMOPROTECTIVE COMPOUNDS-BINDING PROTEIN GGTB"/>
    <property type="match status" value="1"/>
</dbReference>
<name>A0ABV2WPY9_9NOCA</name>
<dbReference type="PANTHER" id="PTHR43649">
    <property type="entry name" value="ARABINOSE-BINDING PROTEIN-RELATED"/>
    <property type="match status" value="1"/>
</dbReference>
<evidence type="ECO:0000313" key="4">
    <source>
        <dbReference type="Proteomes" id="UP001550628"/>
    </source>
</evidence>
<dbReference type="SUPFAM" id="SSF53850">
    <property type="entry name" value="Periplasmic binding protein-like II"/>
    <property type="match status" value="1"/>
</dbReference>
<evidence type="ECO:0000256" key="2">
    <source>
        <dbReference type="ARBA" id="ARBA00022448"/>
    </source>
</evidence>